<keyword evidence="5" id="KW-0238">DNA-binding</keyword>
<dbReference type="InterPro" id="IPR036388">
    <property type="entry name" value="WH-like_DNA-bd_sf"/>
</dbReference>
<dbReference type="Proteomes" id="UP001058072">
    <property type="component" value="Chromosome"/>
</dbReference>
<dbReference type="AlphaFoldDB" id="A0A9Q9FHQ3"/>
<keyword evidence="8" id="KW-0408">Iron</keyword>
<keyword evidence="4" id="KW-0805">Transcription regulation</keyword>
<keyword evidence="6" id="KW-0804">Transcription</keyword>
<dbReference type="RefSeq" id="WP_212724506.1">
    <property type="nucleotide sequence ID" value="NZ_CP071250.1"/>
</dbReference>
<dbReference type="GO" id="GO:1900376">
    <property type="term" value="P:regulation of secondary metabolite biosynthetic process"/>
    <property type="evidence" value="ECO:0007669"/>
    <property type="project" value="TreeGrafter"/>
</dbReference>
<reference evidence="9" key="1">
    <citation type="submission" date="2021-03" db="EMBL/GenBank/DDBJ databases">
        <title>Comparative Genomics and Metabolomics in the genus Turicibacter.</title>
        <authorList>
            <person name="Maki J."/>
            <person name="Looft T."/>
        </authorList>
    </citation>
    <scope>NUCLEOTIDE SEQUENCE</scope>
    <source>
        <strain evidence="9">ISU324</strain>
    </source>
</reference>
<comment type="cofactor">
    <cofactor evidence="8">
        <name>Mn(2+)</name>
        <dbReference type="ChEBI" id="CHEBI:29035"/>
    </cofactor>
    <cofactor evidence="8">
        <name>Fe(2+)</name>
        <dbReference type="ChEBI" id="CHEBI:29033"/>
    </cofactor>
    <text evidence="8">Binds 1 Mn(2+) or Fe(2+) ion per subunit.</text>
</comment>
<feature type="binding site" evidence="7">
    <location>
        <position position="131"/>
    </location>
    <ligand>
        <name>Zn(2+)</name>
        <dbReference type="ChEBI" id="CHEBI:29105"/>
    </ligand>
</feature>
<keyword evidence="2" id="KW-0678">Repressor</keyword>
<evidence type="ECO:0000256" key="3">
    <source>
        <dbReference type="ARBA" id="ARBA00022833"/>
    </source>
</evidence>
<evidence type="ECO:0000313" key="9">
    <source>
        <dbReference type="EMBL" id="UUF07439.1"/>
    </source>
</evidence>
<keyword evidence="7" id="KW-0479">Metal-binding</keyword>
<sequence length="137" mass="15903">MTESKGYKTRQRSLILSYLASNRDRHITAEEIITHFRSKGTKIGKSTVYRYLNLLLEKGIIRKYLRGDGPTACYRYVDEESTDAFVCHLKCERCGKVENISCEEIKKISVIFEQKSAFKLDLSHTIFYGQCMDCKIE</sequence>
<evidence type="ECO:0000256" key="1">
    <source>
        <dbReference type="ARBA" id="ARBA00007957"/>
    </source>
</evidence>
<comment type="cofactor">
    <cofactor evidence="7">
        <name>Zn(2+)</name>
        <dbReference type="ChEBI" id="CHEBI:29105"/>
    </cofactor>
    <text evidence="7">Binds 1 zinc ion per subunit.</text>
</comment>
<dbReference type="EMBL" id="CP071250">
    <property type="protein sequence ID" value="UUF07439.1"/>
    <property type="molecule type" value="Genomic_DNA"/>
</dbReference>
<name>A0A9Q9FHQ3_9FIRM</name>
<evidence type="ECO:0000256" key="4">
    <source>
        <dbReference type="ARBA" id="ARBA00023015"/>
    </source>
</evidence>
<proteinExistence type="inferred from homology"/>
<feature type="binding site" evidence="7">
    <location>
        <position position="134"/>
    </location>
    <ligand>
        <name>Zn(2+)</name>
        <dbReference type="ChEBI" id="CHEBI:29105"/>
    </ligand>
</feature>
<evidence type="ECO:0000256" key="6">
    <source>
        <dbReference type="ARBA" id="ARBA00023163"/>
    </source>
</evidence>
<dbReference type="PANTHER" id="PTHR33202">
    <property type="entry name" value="ZINC UPTAKE REGULATION PROTEIN"/>
    <property type="match status" value="1"/>
</dbReference>
<accession>A0A9Q9FHQ3</accession>
<gene>
    <name evidence="9" type="ORF">J0J70_07290</name>
</gene>
<dbReference type="GO" id="GO:0003700">
    <property type="term" value="F:DNA-binding transcription factor activity"/>
    <property type="evidence" value="ECO:0007669"/>
    <property type="project" value="InterPro"/>
</dbReference>
<evidence type="ECO:0000313" key="10">
    <source>
        <dbReference type="Proteomes" id="UP001058072"/>
    </source>
</evidence>
<dbReference type="GO" id="GO:0000976">
    <property type="term" value="F:transcription cis-regulatory region binding"/>
    <property type="evidence" value="ECO:0007669"/>
    <property type="project" value="TreeGrafter"/>
</dbReference>
<dbReference type="GO" id="GO:0008270">
    <property type="term" value="F:zinc ion binding"/>
    <property type="evidence" value="ECO:0007669"/>
    <property type="project" value="TreeGrafter"/>
</dbReference>
<dbReference type="SUPFAM" id="SSF46785">
    <property type="entry name" value="Winged helix' DNA-binding domain"/>
    <property type="match status" value="1"/>
</dbReference>
<feature type="binding site" evidence="7">
    <location>
        <position position="94"/>
    </location>
    <ligand>
        <name>Zn(2+)</name>
        <dbReference type="ChEBI" id="CHEBI:29105"/>
    </ligand>
</feature>
<evidence type="ECO:0000256" key="5">
    <source>
        <dbReference type="ARBA" id="ARBA00023125"/>
    </source>
</evidence>
<feature type="binding site" evidence="7">
    <location>
        <position position="91"/>
    </location>
    <ligand>
        <name>Zn(2+)</name>
        <dbReference type="ChEBI" id="CHEBI:29105"/>
    </ligand>
</feature>
<comment type="similarity">
    <text evidence="1">Belongs to the Fur family.</text>
</comment>
<evidence type="ECO:0000256" key="7">
    <source>
        <dbReference type="PIRSR" id="PIRSR602481-1"/>
    </source>
</evidence>
<protein>
    <submittedName>
        <fullName evidence="9">Transcriptional repressor</fullName>
    </submittedName>
</protein>
<dbReference type="Gene3D" id="1.10.10.10">
    <property type="entry name" value="Winged helix-like DNA-binding domain superfamily/Winged helix DNA-binding domain"/>
    <property type="match status" value="1"/>
</dbReference>
<dbReference type="Pfam" id="PF01475">
    <property type="entry name" value="FUR"/>
    <property type="match status" value="1"/>
</dbReference>
<feature type="binding site" evidence="8">
    <location>
        <position position="83"/>
    </location>
    <ligand>
        <name>Fe cation</name>
        <dbReference type="ChEBI" id="CHEBI:24875"/>
    </ligand>
</feature>
<dbReference type="GO" id="GO:0045892">
    <property type="term" value="P:negative regulation of DNA-templated transcription"/>
    <property type="evidence" value="ECO:0007669"/>
    <property type="project" value="TreeGrafter"/>
</dbReference>
<dbReference type="InterPro" id="IPR043135">
    <property type="entry name" value="Fur_C"/>
</dbReference>
<organism evidence="9 10">
    <name type="scientific">Turicibacter bilis</name>
    <dbReference type="NCBI Taxonomy" id="2735723"/>
    <lineage>
        <taxon>Bacteria</taxon>
        <taxon>Bacillati</taxon>
        <taxon>Bacillota</taxon>
        <taxon>Erysipelotrichia</taxon>
        <taxon>Erysipelotrichales</taxon>
        <taxon>Turicibacteraceae</taxon>
        <taxon>Turicibacter</taxon>
    </lineage>
</organism>
<dbReference type="PANTHER" id="PTHR33202:SF7">
    <property type="entry name" value="FERRIC UPTAKE REGULATION PROTEIN"/>
    <property type="match status" value="1"/>
</dbReference>
<keyword evidence="3 7" id="KW-0862">Zinc</keyword>
<dbReference type="Gene3D" id="3.30.1490.190">
    <property type="match status" value="1"/>
</dbReference>
<dbReference type="InterPro" id="IPR036390">
    <property type="entry name" value="WH_DNA-bd_sf"/>
</dbReference>
<evidence type="ECO:0000256" key="2">
    <source>
        <dbReference type="ARBA" id="ARBA00022491"/>
    </source>
</evidence>
<evidence type="ECO:0000256" key="8">
    <source>
        <dbReference type="PIRSR" id="PIRSR602481-2"/>
    </source>
</evidence>
<dbReference type="CDD" id="cd07153">
    <property type="entry name" value="Fur_like"/>
    <property type="match status" value="1"/>
</dbReference>
<dbReference type="InterPro" id="IPR002481">
    <property type="entry name" value="FUR"/>
</dbReference>